<feature type="region of interest" description="Disordered" evidence="1">
    <location>
        <begin position="1"/>
        <end position="58"/>
    </location>
</feature>
<dbReference type="AlphaFoldDB" id="A0AAN4YV78"/>
<gene>
    <name evidence="2" type="ORF">Aory04_001071600</name>
</gene>
<protein>
    <submittedName>
        <fullName evidence="2">Unnamed protein product</fullName>
    </submittedName>
</protein>
<comment type="caution">
    <text evidence="2">The sequence shown here is derived from an EMBL/GenBank/DDBJ whole genome shotgun (WGS) entry which is preliminary data.</text>
</comment>
<organism evidence="2 3">
    <name type="scientific">Aspergillus oryzae</name>
    <name type="common">Yellow koji mold</name>
    <dbReference type="NCBI Taxonomy" id="5062"/>
    <lineage>
        <taxon>Eukaryota</taxon>
        <taxon>Fungi</taxon>
        <taxon>Dikarya</taxon>
        <taxon>Ascomycota</taxon>
        <taxon>Pezizomycotina</taxon>
        <taxon>Eurotiomycetes</taxon>
        <taxon>Eurotiomycetidae</taxon>
        <taxon>Eurotiales</taxon>
        <taxon>Aspergillaceae</taxon>
        <taxon>Aspergillus</taxon>
        <taxon>Aspergillus subgen. Circumdati</taxon>
    </lineage>
</organism>
<evidence type="ECO:0000313" key="3">
    <source>
        <dbReference type="Proteomes" id="UP001165205"/>
    </source>
</evidence>
<feature type="compositionally biased region" description="Low complexity" evidence="1">
    <location>
        <begin position="47"/>
        <end position="57"/>
    </location>
</feature>
<dbReference type="EMBL" id="BSYA01000170">
    <property type="protein sequence ID" value="GMG35513.1"/>
    <property type="molecule type" value="Genomic_DNA"/>
</dbReference>
<proteinExistence type="predicted"/>
<dbReference type="Proteomes" id="UP001165205">
    <property type="component" value="Unassembled WGS sequence"/>
</dbReference>
<evidence type="ECO:0000313" key="2">
    <source>
        <dbReference type="EMBL" id="GMG35513.1"/>
    </source>
</evidence>
<accession>A0AAN4YV78</accession>
<name>A0AAN4YV78_ASPOZ</name>
<reference evidence="2" key="1">
    <citation type="submission" date="2023-04" db="EMBL/GenBank/DDBJ databases">
        <title>Aspergillus oryzae NBRC 4228.</title>
        <authorList>
            <person name="Ichikawa N."/>
            <person name="Sato H."/>
            <person name="Tonouchi N."/>
        </authorList>
    </citation>
    <scope>NUCLEOTIDE SEQUENCE</scope>
    <source>
        <strain evidence="2">NBRC 4228</strain>
    </source>
</reference>
<evidence type="ECO:0000256" key="1">
    <source>
        <dbReference type="SAM" id="MobiDB-lite"/>
    </source>
</evidence>
<sequence length="75" mass="7797">MSADEGGGTASIPATNGDLHATTPDPPSLATPAKRKRVSSHDDKVAQDAGSSASQAQEKIKLQETLRNLVEILSK</sequence>